<dbReference type="InterPro" id="IPR043129">
    <property type="entry name" value="ATPase_NBD"/>
</dbReference>
<gene>
    <name evidence="1" type="ORF">G6O67_004470</name>
</gene>
<evidence type="ECO:0000313" key="1">
    <source>
        <dbReference type="EMBL" id="KAF4508034.1"/>
    </source>
</evidence>
<dbReference type="AlphaFoldDB" id="A0A8H4LYW6"/>
<protein>
    <submittedName>
        <fullName evidence="1">Uncharacterized protein</fullName>
    </submittedName>
</protein>
<dbReference type="OrthoDB" id="5427593at2759"/>
<keyword evidence="2" id="KW-1185">Reference proteome</keyword>
<dbReference type="GO" id="GO:0009254">
    <property type="term" value="P:peptidoglycan turnover"/>
    <property type="evidence" value="ECO:0007669"/>
    <property type="project" value="InterPro"/>
</dbReference>
<dbReference type="Gene3D" id="3.30.420.40">
    <property type="match status" value="2"/>
</dbReference>
<dbReference type="InterPro" id="IPR005338">
    <property type="entry name" value="Anhydro_N_Ac-Mur_kinase"/>
</dbReference>
<evidence type="ECO:0000313" key="2">
    <source>
        <dbReference type="Proteomes" id="UP000557566"/>
    </source>
</evidence>
<dbReference type="GO" id="GO:0005524">
    <property type="term" value="F:ATP binding"/>
    <property type="evidence" value="ECO:0007669"/>
    <property type="project" value="InterPro"/>
</dbReference>
<dbReference type="Proteomes" id="UP000557566">
    <property type="component" value="Unassembled WGS sequence"/>
</dbReference>
<reference evidence="1 2" key="1">
    <citation type="journal article" date="2020" name="Genome Biol. Evol.">
        <title>A new high-quality draft genome assembly of the Chinese cordyceps Ophiocordyceps sinensis.</title>
        <authorList>
            <person name="Shu R."/>
            <person name="Zhang J."/>
            <person name="Meng Q."/>
            <person name="Zhang H."/>
            <person name="Zhou G."/>
            <person name="Li M."/>
            <person name="Wu P."/>
            <person name="Zhao Y."/>
            <person name="Chen C."/>
            <person name="Qin Q."/>
        </authorList>
    </citation>
    <scope>NUCLEOTIDE SEQUENCE [LARGE SCALE GENOMIC DNA]</scope>
    <source>
        <strain evidence="1 2">IOZ07</strain>
    </source>
</reference>
<accession>A0A8H4LYW6</accession>
<proteinExistence type="inferred from homology"/>
<dbReference type="EMBL" id="JAAVMX010000005">
    <property type="protein sequence ID" value="KAF4508034.1"/>
    <property type="molecule type" value="Genomic_DNA"/>
</dbReference>
<sequence>MASVTGSRNEPRGDRGCAPLNLTVLGLNSGTSMDGVDCALCQFRQASPDEPLHFELLRYDEVPLEQSLKRRVMGMIRDNKTTPEELSEINVLLGETFASAVQVFCHDHDVPLSSIDAIGSHGQTIWFQSMPSKGQVKSVLTMAEGAVIASRTGITTVTDFRVSDQAVGRQGAPLIAFFDSLLLHHHSNMRACQNIGGIANVCFIPPDERGTPSKDFFDFDTGPGNVLIDAAVRSLTQGRHEYDKDGAMGKAGRVDQDMVDDFLSSHPYLKLDPPKTTGREVFGDGLASSLTERGLAKGLSPDDIVATITRITAETIVDHYRRYMPTRHGPLAELYLCGGGAKNPNITEYLQAAFPGTAVKMLDAAGIPADAKEAITFAWQGMEALVGRSVPVPARVETPTEHVLGKVSPGRNYRRVMTMGMAFGAGSEHLRPVAEMVNHECGLDVWRQENI</sequence>
<dbReference type="GO" id="GO:0006040">
    <property type="term" value="P:amino sugar metabolic process"/>
    <property type="evidence" value="ECO:0007669"/>
    <property type="project" value="InterPro"/>
</dbReference>
<dbReference type="SUPFAM" id="SSF53067">
    <property type="entry name" value="Actin-like ATPase domain"/>
    <property type="match status" value="1"/>
</dbReference>
<comment type="caution">
    <text evidence="1">The sequence shown here is derived from an EMBL/GenBank/DDBJ whole genome shotgun (WGS) entry which is preliminary data.</text>
</comment>
<dbReference type="HAMAP" id="MF_01270">
    <property type="entry name" value="AnhMurNAc_kinase"/>
    <property type="match status" value="1"/>
</dbReference>
<dbReference type="PANTHER" id="PTHR30605">
    <property type="entry name" value="ANHYDRO-N-ACETYLMURAMIC ACID KINASE"/>
    <property type="match status" value="1"/>
</dbReference>
<dbReference type="PANTHER" id="PTHR30605:SF0">
    <property type="entry name" value="ANHYDRO-N-ACETYLMURAMIC ACID KINASE"/>
    <property type="match status" value="1"/>
</dbReference>
<dbReference type="GO" id="GO:0016773">
    <property type="term" value="F:phosphotransferase activity, alcohol group as acceptor"/>
    <property type="evidence" value="ECO:0007669"/>
    <property type="project" value="InterPro"/>
</dbReference>
<name>A0A8H4LYW6_9HYPO</name>
<organism evidence="1 2">
    <name type="scientific">Ophiocordyceps sinensis</name>
    <dbReference type="NCBI Taxonomy" id="72228"/>
    <lineage>
        <taxon>Eukaryota</taxon>
        <taxon>Fungi</taxon>
        <taxon>Dikarya</taxon>
        <taxon>Ascomycota</taxon>
        <taxon>Pezizomycotina</taxon>
        <taxon>Sordariomycetes</taxon>
        <taxon>Hypocreomycetidae</taxon>
        <taxon>Hypocreales</taxon>
        <taxon>Ophiocordycipitaceae</taxon>
        <taxon>Ophiocordyceps</taxon>
    </lineage>
</organism>
<dbReference type="Pfam" id="PF03702">
    <property type="entry name" value="AnmK"/>
    <property type="match status" value="1"/>
</dbReference>